<proteinExistence type="predicted"/>
<keyword evidence="1" id="KW-0732">Signal</keyword>
<dbReference type="Pfam" id="PF13517">
    <property type="entry name" value="FG-GAP_3"/>
    <property type="match status" value="1"/>
</dbReference>
<dbReference type="EMBL" id="JACEFB010000005">
    <property type="protein sequence ID" value="MBA2226313.1"/>
    <property type="molecule type" value="Genomic_DNA"/>
</dbReference>
<evidence type="ECO:0000313" key="2">
    <source>
        <dbReference type="EMBL" id="MBA2226313.1"/>
    </source>
</evidence>
<dbReference type="SUPFAM" id="SSF69318">
    <property type="entry name" value="Integrin alpha N-terminal domain"/>
    <property type="match status" value="1"/>
</dbReference>
<organism evidence="2 3">
    <name type="scientific">Thermogemmata fonticola</name>
    <dbReference type="NCBI Taxonomy" id="2755323"/>
    <lineage>
        <taxon>Bacteria</taxon>
        <taxon>Pseudomonadati</taxon>
        <taxon>Planctomycetota</taxon>
        <taxon>Planctomycetia</taxon>
        <taxon>Gemmatales</taxon>
        <taxon>Gemmataceae</taxon>
        <taxon>Thermogemmata</taxon>
    </lineage>
</organism>
<dbReference type="InterPro" id="IPR028994">
    <property type="entry name" value="Integrin_alpha_N"/>
</dbReference>
<dbReference type="PANTHER" id="PTHR44103">
    <property type="entry name" value="PROPROTEIN CONVERTASE P"/>
    <property type="match status" value="1"/>
</dbReference>
<dbReference type="Gene3D" id="2.130.10.130">
    <property type="entry name" value="Integrin alpha, N-terminal"/>
    <property type="match status" value="1"/>
</dbReference>
<name>A0A7V9ABS1_9BACT</name>
<sequence length="418" mass="46726">MSALLTPKVAVFLAALFLVWLPWFTGAAEVVPPENIRWKKIVLDRKFRAEGVAIADVNRDGKLDVLNGEYWYEAPDWTPHEMQPPADFKDGLANYSRVFACWSDDLNADGYPDLIVIDFPGTPCYWMENPKGKARAEGQPLHWKKHMIWHSACNETPQYVDLLGTGRRVLVMGWQPKGKDNEGQMAYFTPDPKDPYAPWIMHPISPPSQPGKPVPGTHRFSHGLGVGDVNGDGRLDVLCTGGWWEQPAKVDGQTPWTFHPAPLGEACADMFAWDIDGDGLNDVLSTSAHKFGIWWHKQRRDPKTGATSWTTHTLFGLLVSETHAAHLTDIDGDGLPDLVTGKRWWSHGRAEPGSSWNAAIYWFKSIRHPDKVISFHPYLIDSDSGIGTQFVVADLNGDGLKDVITSNKKGVFVILQQR</sequence>
<evidence type="ECO:0000313" key="3">
    <source>
        <dbReference type="Proteomes" id="UP000542342"/>
    </source>
</evidence>
<dbReference type="PANTHER" id="PTHR44103:SF1">
    <property type="entry name" value="PROPROTEIN CONVERTASE P"/>
    <property type="match status" value="1"/>
</dbReference>
<dbReference type="Proteomes" id="UP000542342">
    <property type="component" value="Unassembled WGS sequence"/>
</dbReference>
<comment type="caution">
    <text evidence="2">The sequence shown here is derived from an EMBL/GenBank/DDBJ whole genome shotgun (WGS) entry which is preliminary data.</text>
</comment>
<accession>A0A7V9ABS1</accession>
<reference evidence="2 3" key="1">
    <citation type="submission" date="2020-07" db="EMBL/GenBank/DDBJ databases">
        <title>Thermogemmata thermophila gen. nov., sp. nov., a novel moderate thermophilic planctomycete from a Kamchatka hot spring.</title>
        <authorList>
            <person name="Elcheninov A.G."/>
            <person name="Podosokorskaya O.A."/>
            <person name="Kovaleva O.L."/>
            <person name="Novikov A."/>
            <person name="Bonch-Osmolovskaya E.A."/>
            <person name="Toshchakov S.V."/>
            <person name="Kublanov I.V."/>
        </authorList>
    </citation>
    <scope>NUCLEOTIDE SEQUENCE [LARGE SCALE GENOMIC DNA]</scope>
    <source>
        <strain evidence="2 3">2918</strain>
    </source>
</reference>
<protein>
    <submittedName>
        <fullName evidence="2">VCBS repeat-containing protein</fullName>
    </submittedName>
</protein>
<keyword evidence="3" id="KW-1185">Reference proteome</keyword>
<dbReference type="AlphaFoldDB" id="A0A7V9ABS1"/>
<gene>
    <name evidence="2" type="ORF">H0921_09095</name>
</gene>
<dbReference type="InterPro" id="IPR013517">
    <property type="entry name" value="FG-GAP"/>
</dbReference>
<evidence type="ECO:0000256" key="1">
    <source>
        <dbReference type="ARBA" id="ARBA00022729"/>
    </source>
</evidence>